<protein>
    <submittedName>
        <fullName evidence="2">Uncharacterized protein</fullName>
    </submittedName>
</protein>
<dbReference type="PROSITE" id="PS51257">
    <property type="entry name" value="PROKAR_LIPOPROTEIN"/>
    <property type="match status" value="1"/>
</dbReference>
<comment type="caution">
    <text evidence="2">The sequence shown here is derived from an EMBL/GenBank/DDBJ whole genome shotgun (WGS) entry which is preliminary data.</text>
</comment>
<dbReference type="OrthoDB" id="5497472at2"/>
<evidence type="ECO:0000256" key="1">
    <source>
        <dbReference type="SAM" id="MobiDB-lite"/>
    </source>
</evidence>
<accession>A0A5C6XEX5</accession>
<gene>
    <name evidence="2" type="ORF">FRC98_15010</name>
</gene>
<evidence type="ECO:0000313" key="3">
    <source>
        <dbReference type="Proteomes" id="UP000321412"/>
    </source>
</evidence>
<sequence length="280" mass="30824">MRQPDRSTRLPPAPHPMVWRALLALSIIVSTGCNLAIDLEDYPYRALGPDTDLPVDASADASAEDTDVDDTPDAPAGQPALAFSELMIRVEPPPGESQELGEYVEIVNVGDAPIDPRGVVIEILETNERIEIDRLLDSPKERAVVEALEPIGPGEHFLFYRRASDHYVLDQVLDPTASYEYGRWGRPVGLSNFSRSMRLIQLEGEFGFVIHDEVAWREGALVDPNGETGTGRELRENVAFGLRPGQQSGREPTAWCYHRELLSEGPLFGSPGQPTPASCR</sequence>
<name>A0A5C6XEX5_9DELT</name>
<reference evidence="2 3" key="1">
    <citation type="submission" date="2019-08" db="EMBL/GenBank/DDBJ databases">
        <title>Bradymonadales sp. TMQ4.</title>
        <authorList>
            <person name="Liang Q."/>
        </authorList>
    </citation>
    <scope>NUCLEOTIDE SEQUENCE [LARGE SCALE GENOMIC DNA]</scope>
    <source>
        <strain evidence="2 3">TMQ4</strain>
    </source>
</reference>
<feature type="compositionally biased region" description="Acidic residues" evidence="1">
    <location>
        <begin position="62"/>
        <end position="72"/>
    </location>
</feature>
<dbReference type="EMBL" id="VOSM01000007">
    <property type="protein sequence ID" value="TXD35978.1"/>
    <property type="molecule type" value="Genomic_DNA"/>
</dbReference>
<keyword evidence="3" id="KW-1185">Reference proteome</keyword>
<evidence type="ECO:0000313" key="2">
    <source>
        <dbReference type="EMBL" id="TXD35978.1"/>
    </source>
</evidence>
<feature type="region of interest" description="Disordered" evidence="1">
    <location>
        <begin position="53"/>
        <end position="77"/>
    </location>
</feature>
<dbReference type="AlphaFoldDB" id="A0A5C6XEX5"/>
<dbReference type="Proteomes" id="UP000321412">
    <property type="component" value="Unassembled WGS sequence"/>
</dbReference>
<proteinExistence type="predicted"/>
<organism evidence="2 3">
    <name type="scientific">Lujinxingia vulgaris</name>
    <dbReference type="NCBI Taxonomy" id="2600176"/>
    <lineage>
        <taxon>Bacteria</taxon>
        <taxon>Deltaproteobacteria</taxon>
        <taxon>Bradymonadales</taxon>
        <taxon>Lujinxingiaceae</taxon>
        <taxon>Lujinxingia</taxon>
    </lineage>
</organism>
<dbReference type="RefSeq" id="WP_146982255.1">
    <property type="nucleotide sequence ID" value="NZ_VOSM01000007.1"/>
</dbReference>